<evidence type="ECO:0000259" key="4">
    <source>
        <dbReference type="SMART" id="SM00858"/>
    </source>
</evidence>
<evidence type="ECO:0000313" key="6">
    <source>
        <dbReference type="Proteomes" id="UP001209755"/>
    </source>
</evidence>
<accession>A0ABT3H674</accession>
<name>A0ABT3H674_9HYPH</name>
<comment type="caution">
    <text evidence="5">The sequence shown here is derived from an EMBL/GenBank/DDBJ whole genome shotgun (WGS) entry which is preliminary data.</text>
</comment>
<dbReference type="PANTHER" id="PTHR30536:SF1">
    <property type="entry name" value="GALACTARATE DEHYDRATASE (L-THREO-FORMING)"/>
    <property type="match status" value="1"/>
</dbReference>
<dbReference type="RefSeq" id="WP_264599568.1">
    <property type="nucleotide sequence ID" value="NZ_JAOQNS010000001.1"/>
</dbReference>
<evidence type="ECO:0000256" key="2">
    <source>
        <dbReference type="ARBA" id="ARBA00023239"/>
    </source>
</evidence>
<feature type="domain" description="SAF" evidence="4">
    <location>
        <begin position="15"/>
        <end position="84"/>
    </location>
</feature>
<dbReference type="InterPro" id="IPR013974">
    <property type="entry name" value="SAF"/>
</dbReference>
<dbReference type="Pfam" id="PF04295">
    <property type="entry name" value="GD_AH_second"/>
    <property type="match status" value="1"/>
</dbReference>
<dbReference type="Pfam" id="PF20629">
    <property type="entry name" value="GD_AH_C"/>
    <property type="match status" value="1"/>
</dbReference>
<dbReference type="GO" id="GO:0008867">
    <property type="term" value="F:galactarate dehydratase activity"/>
    <property type="evidence" value="ECO:0007669"/>
    <property type="project" value="UniProtKB-EC"/>
</dbReference>
<dbReference type="SMART" id="SM00858">
    <property type="entry name" value="SAF"/>
    <property type="match status" value="1"/>
</dbReference>
<evidence type="ECO:0000256" key="3">
    <source>
        <dbReference type="NCBIfam" id="TIGR03248"/>
    </source>
</evidence>
<evidence type="ECO:0000313" key="5">
    <source>
        <dbReference type="EMBL" id="MCW2305888.1"/>
    </source>
</evidence>
<organism evidence="5 6">
    <name type="scientific">Rhodobium gokarnense</name>
    <dbReference type="NCBI Taxonomy" id="364296"/>
    <lineage>
        <taxon>Bacteria</taxon>
        <taxon>Pseudomonadati</taxon>
        <taxon>Pseudomonadota</taxon>
        <taxon>Alphaproteobacteria</taxon>
        <taxon>Hyphomicrobiales</taxon>
        <taxon>Rhodobiaceae</taxon>
        <taxon>Rhodobium</taxon>
    </lineage>
</organism>
<dbReference type="Gene3D" id="2.30.130.110">
    <property type="match status" value="1"/>
</dbReference>
<dbReference type="Proteomes" id="UP001209755">
    <property type="component" value="Unassembled WGS sequence"/>
</dbReference>
<dbReference type="PANTHER" id="PTHR30536">
    <property type="entry name" value="ALTRONATE/GALACTARATE DEHYDRATASE"/>
    <property type="match status" value="1"/>
</dbReference>
<sequence>MTGTAPILKTHPDDNVSIVLVEGGLKVGAELDDGTKLVDNVPFGHKVALTDIPEGGSVLRYGTVIGIAKEPLARGAWVNEHRIHLPEPPSLDALPAPAAPAPAAPALDGHTFDGYRNVDGSVGTKNLLAITTSVQCVAGVVDHVVRRIRDELLPRYPNVDGVVGLNHSYGCGVAIAAPDAKVPIRTLQNLARNPNFGGEVMVIGLGCEKLRPERLLPEGATGDDATTLFLQDLQFTGFAAMVDGILRQAEGHLERLDRRRREPCPASDLVVGVQCGGSDAFSGLTANPVVGYAADLIVAAGGTVLFSEVTEVRDAVHLLTPRAADAEVAAALAREMAWYDAYLGRGGADRSANTTPGNKAGGLSGIVEKALGSVVKSGTSPIVDVLGPGERVRRKGLNFAATPAGDFVCGTLQLAAGMNLHVFTTGRGTPYNLAECPTLKVATNSALAGRWHDLMDLDAGQIASGGATIEECGSELFRLILETASGRRQTAADRLGIFNDLTLFNPAPVT</sequence>
<dbReference type="NCBIfam" id="TIGR03248">
    <property type="entry name" value="galactar-dH20"/>
    <property type="match status" value="1"/>
</dbReference>
<dbReference type="InterPro" id="IPR048332">
    <property type="entry name" value="GD_AH_C"/>
</dbReference>
<dbReference type="EC" id="4.2.1.42" evidence="3"/>
<comment type="similarity">
    <text evidence="1">Belongs to the UxaA family.</text>
</comment>
<gene>
    <name evidence="5" type="ORF">M2319_000204</name>
</gene>
<dbReference type="InterPro" id="IPR044144">
    <property type="entry name" value="SAF_UxaA/GarD"/>
</dbReference>
<protein>
    <recommendedName>
        <fullName evidence="3">Galactarate dehydratase</fullName>
        <ecNumber evidence="3">4.2.1.42</ecNumber>
    </recommendedName>
</protein>
<dbReference type="InterPro" id="IPR052172">
    <property type="entry name" value="UxaA_altronate/galactarate_dh"/>
</dbReference>
<proteinExistence type="inferred from homology"/>
<dbReference type="EMBL" id="JAOQNS010000001">
    <property type="protein sequence ID" value="MCW2305888.1"/>
    <property type="molecule type" value="Genomic_DNA"/>
</dbReference>
<keyword evidence="2 5" id="KW-0456">Lyase</keyword>
<dbReference type="CDD" id="cd11613">
    <property type="entry name" value="SAF_AH_GD"/>
    <property type="match status" value="1"/>
</dbReference>
<keyword evidence="6" id="KW-1185">Reference proteome</keyword>
<evidence type="ECO:0000256" key="1">
    <source>
        <dbReference type="ARBA" id="ARBA00010986"/>
    </source>
</evidence>
<dbReference type="InterPro" id="IPR017654">
    <property type="entry name" value="GarD-like"/>
</dbReference>
<dbReference type="InterPro" id="IPR007392">
    <property type="entry name" value="GD_AH_second"/>
</dbReference>
<reference evidence="6" key="1">
    <citation type="submission" date="2023-07" db="EMBL/GenBank/DDBJ databases">
        <title>Genome sequencing of Purple Non-Sulfur Bacteria from various extreme environments.</title>
        <authorList>
            <person name="Mayer M."/>
        </authorList>
    </citation>
    <scope>NUCLEOTIDE SEQUENCE [LARGE SCALE GENOMIC DNA]</scope>
    <source>
        <strain evidence="6">DSM 17935</strain>
    </source>
</reference>